<dbReference type="STRING" id="665126.ABB55_20185"/>
<evidence type="ECO:0000256" key="1">
    <source>
        <dbReference type="SAM" id="Phobius"/>
    </source>
</evidence>
<dbReference type="AlphaFoldDB" id="A0A0P6VXC5"/>
<proteinExistence type="predicted"/>
<organism evidence="2 3">
    <name type="scientific">Prosthecodimorpha hirschii</name>
    <dbReference type="NCBI Taxonomy" id="665126"/>
    <lineage>
        <taxon>Bacteria</taxon>
        <taxon>Pseudomonadati</taxon>
        <taxon>Pseudomonadota</taxon>
        <taxon>Alphaproteobacteria</taxon>
        <taxon>Hyphomicrobiales</taxon>
        <taxon>Ancalomicrobiaceae</taxon>
        <taxon>Prosthecodimorpha</taxon>
    </lineage>
</organism>
<dbReference type="RefSeq" id="WP_054362194.1">
    <property type="nucleotide sequence ID" value="NZ_JAPCYQ010000001.1"/>
</dbReference>
<accession>A0A0P6VXC5</accession>
<evidence type="ECO:0008006" key="4">
    <source>
        <dbReference type="Google" id="ProtNLM"/>
    </source>
</evidence>
<reference evidence="2 3" key="1">
    <citation type="submission" date="2015-09" db="EMBL/GenBank/DDBJ databases">
        <authorList>
            <person name="Jackson K.R."/>
            <person name="Lunt B.L."/>
            <person name="Fisher J.N.B."/>
            <person name="Gardner A.V."/>
            <person name="Bailey M.E."/>
            <person name="Deus L.M."/>
            <person name="Earl A.S."/>
            <person name="Gibby P.D."/>
            <person name="Hartmann K.A."/>
            <person name="Liu J.E."/>
            <person name="Manci A.M."/>
            <person name="Nielsen D.A."/>
            <person name="Solomon M.B."/>
            <person name="Breakwell D.P."/>
            <person name="Burnett S.H."/>
            <person name="Grose J.H."/>
        </authorList>
    </citation>
    <scope>NUCLEOTIDE SEQUENCE [LARGE SCALE GENOMIC DNA]</scope>
    <source>
        <strain evidence="2 3">16</strain>
    </source>
</reference>
<protein>
    <recommendedName>
        <fullName evidence="4">DUF983 domain-containing protein</fullName>
    </recommendedName>
</protein>
<feature type="transmembrane region" description="Helical" evidence="1">
    <location>
        <begin position="55"/>
        <end position="75"/>
    </location>
</feature>
<gene>
    <name evidence="2" type="ORF">ABB55_20185</name>
</gene>
<feature type="transmembrane region" description="Helical" evidence="1">
    <location>
        <begin position="81"/>
        <end position="100"/>
    </location>
</feature>
<keyword evidence="1" id="KW-0812">Transmembrane</keyword>
<dbReference type="Pfam" id="PF06170">
    <property type="entry name" value="DUF983"/>
    <property type="match status" value="1"/>
</dbReference>
<dbReference type="Proteomes" id="UP000048984">
    <property type="component" value="Unassembled WGS sequence"/>
</dbReference>
<keyword evidence="3" id="KW-1185">Reference proteome</keyword>
<name>A0A0P6VXC5_9HYPH</name>
<reference evidence="2 3" key="2">
    <citation type="submission" date="2015-10" db="EMBL/GenBank/DDBJ databases">
        <title>Draft Genome Sequence of Prosthecomicrobium hirschii ATCC 27832.</title>
        <authorList>
            <person name="Daniel J."/>
            <person name="Givan S.A."/>
            <person name="Brun Y.V."/>
            <person name="Brown P.J."/>
        </authorList>
    </citation>
    <scope>NUCLEOTIDE SEQUENCE [LARGE SCALE GENOMIC DNA]</scope>
    <source>
        <strain evidence="2 3">16</strain>
    </source>
</reference>
<sequence length="124" mass="13685">MSYHYPPLSPFSTGLRCRCPRCGQGKLFQGFLDTAPACTVCGQDYKFIDAGDGPAVFVILIVGFIVVGAALVVEVKYQPPMWVHMSIWMPLILILSLGMLRPLKALLIALQYVNKAREGRLADE</sequence>
<comment type="caution">
    <text evidence="2">The sequence shown here is derived from an EMBL/GenBank/DDBJ whole genome shotgun (WGS) entry which is preliminary data.</text>
</comment>
<dbReference type="EMBL" id="LJYW01000001">
    <property type="protein sequence ID" value="KPL56029.1"/>
    <property type="molecule type" value="Genomic_DNA"/>
</dbReference>
<dbReference type="InterPro" id="IPR009325">
    <property type="entry name" value="DUF983"/>
</dbReference>
<keyword evidence="1" id="KW-1133">Transmembrane helix</keyword>
<keyword evidence="1" id="KW-0472">Membrane</keyword>
<evidence type="ECO:0000313" key="3">
    <source>
        <dbReference type="Proteomes" id="UP000048984"/>
    </source>
</evidence>
<evidence type="ECO:0000313" key="2">
    <source>
        <dbReference type="EMBL" id="KPL56029.1"/>
    </source>
</evidence>